<gene>
    <name evidence="3" type="ORF">DA73_0229950</name>
    <name evidence="2" type="ORF">DA73_0400009015</name>
</gene>
<feature type="transmembrane region" description="Helical" evidence="1">
    <location>
        <begin position="105"/>
        <end position="129"/>
    </location>
</feature>
<feature type="transmembrane region" description="Helical" evidence="1">
    <location>
        <begin position="15"/>
        <end position="33"/>
    </location>
</feature>
<keyword evidence="1" id="KW-0812">Transmembrane</keyword>
<name>A0A0C1N2D9_9CYAN</name>
<protein>
    <submittedName>
        <fullName evidence="3">Uncharacterized protein</fullName>
    </submittedName>
</protein>
<dbReference type="EMBL" id="JHEG02000058">
    <property type="protein sequence ID" value="KIE08747.1"/>
    <property type="molecule type" value="Genomic_DNA"/>
</dbReference>
<dbReference type="OrthoDB" id="570330at2"/>
<sequence>MKKLGLPIWLPYPNAWLNALIISVFMAGLGAFVRRSSLLDYHLDKWSQQPELSSVVLILLLISPIPAIAFFHHFFLSRFISVIPGERAKTPQGFLPGIMSWRESLYSWLVFVLSTLIATLICIPFLSLFKVNYENLINTYDRAHRTVQILFAAIWIISAAFLYQVEYLFKDRLLFMDDFPSEETSVGQEHTVEIQPENLQAEAIATPTPITEISPQKKTSITDVITKYRKLLQRFFIILLVSIAGLWMYFFANLPKVKKTVSANLSYIEKQLAVPSATPVPEDSTYQKGLNKAKSATRLTKSAQSENEWRVVSRRWEEAIKLMESVPTSSPNYSLAQQKILQYQLHREFAQQMHSSN</sequence>
<dbReference type="EMBL" id="JHEG04000001">
    <property type="protein sequence ID" value="KAF3885585.1"/>
    <property type="molecule type" value="Genomic_DNA"/>
</dbReference>
<evidence type="ECO:0000313" key="3">
    <source>
        <dbReference type="EMBL" id="KIE08747.1"/>
    </source>
</evidence>
<accession>A0A0C1N2D9</accession>
<keyword evidence="1" id="KW-0472">Membrane</keyword>
<feature type="transmembrane region" description="Helical" evidence="1">
    <location>
        <begin position="149"/>
        <end position="169"/>
    </location>
</feature>
<evidence type="ECO:0000313" key="2">
    <source>
        <dbReference type="EMBL" id="KAF3885585.1"/>
    </source>
</evidence>
<dbReference type="AlphaFoldDB" id="A0A0C1N2D9"/>
<comment type="caution">
    <text evidence="3">The sequence shown here is derived from an EMBL/GenBank/DDBJ whole genome shotgun (WGS) entry which is preliminary data.</text>
</comment>
<feature type="transmembrane region" description="Helical" evidence="1">
    <location>
        <begin position="231"/>
        <end position="252"/>
    </location>
</feature>
<evidence type="ECO:0000256" key="1">
    <source>
        <dbReference type="SAM" id="Phobius"/>
    </source>
</evidence>
<feature type="transmembrane region" description="Helical" evidence="1">
    <location>
        <begin position="54"/>
        <end position="75"/>
    </location>
</feature>
<keyword evidence="4" id="KW-1185">Reference proteome</keyword>
<reference evidence="3" key="1">
    <citation type="journal article" date="2015" name="Genome Announc.">
        <title>Draft Genome Sequence of Tolypothrix boutellei Strain VB521301.</title>
        <authorList>
            <person name="Chandrababunaidu M.M."/>
            <person name="Singh D."/>
            <person name="Sen D."/>
            <person name="Bhan S."/>
            <person name="Das S."/>
            <person name="Gupta A."/>
            <person name="Adhikary S.P."/>
            <person name="Tripathy S."/>
        </authorList>
    </citation>
    <scope>NUCLEOTIDE SEQUENCE</scope>
    <source>
        <strain evidence="3">VB521301</strain>
    </source>
</reference>
<reference evidence="2" key="2">
    <citation type="submission" date="2019-11" db="EMBL/GenBank/DDBJ databases">
        <title>Improved Assembly of Tolypothrix boutellei genome.</title>
        <authorList>
            <person name="Sarangi A.N."/>
            <person name="Mukherjee M."/>
            <person name="Ghosh S."/>
            <person name="Singh D."/>
            <person name="Das A."/>
            <person name="Kant S."/>
            <person name="Prusty A."/>
            <person name="Tripathy S."/>
        </authorList>
    </citation>
    <scope>NUCLEOTIDE SEQUENCE</scope>
    <source>
        <strain evidence="2">VB521301</strain>
    </source>
</reference>
<organism evidence="3">
    <name type="scientific">Tolypothrix bouteillei VB521301</name>
    <dbReference type="NCBI Taxonomy" id="1479485"/>
    <lineage>
        <taxon>Bacteria</taxon>
        <taxon>Bacillati</taxon>
        <taxon>Cyanobacteriota</taxon>
        <taxon>Cyanophyceae</taxon>
        <taxon>Nostocales</taxon>
        <taxon>Tolypothrichaceae</taxon>
        <taxon>Tolypothrix</taxon>
    </lineage>
</organism>
<evidence type="ECO:0000313" key="4">
    <source>
        <dbReference type="Proteomes" id="UP000029738"/>
    </source>
</evidence>
<keyword evidence="1" id="KW-1133">Transmembrane helix</keyword>
<dbReference type="RefSeq" id="WP_038080220.1">
    <property type="nucleotide sequence ID" value="NZ_JHEG04000001.1"/>
</dbReference>
<dbReference type="STRING" id="1479485.DA73_0229950"/>
<dbReference type="Proteomes" id="UP000029738">
    <property type="component" value="Unassembled WGS sequence"/>
</dbReference>
<proteinExistence type="predicted"/>